<evidence type="ECO:0000256" key="9">
    <source>
        <dbReference type="ARBA" id="ARBA00023065"/>
    </source>
</evidence>
<dbReference type="HOGENOM" id="CLU_090238_1_2_9"/>
<keyword evidence="8 13" id="KW-1133">Transmembrane helix</keyword>
<evidence type="ECO:0000256" key="8">
    <source>
        <dbReference type="ARBA" id="ARBA00022989"/>
    </source>
</evidence>
<dbReference type="GO" id="GO:0016020">
    <property type="term" value="C:membrane"/>
    <property type="evidence" value="ECO:0007669"/>
    <property type="project" value="UniProtKB-SubCell"/>
</dbReference>
<evidence type="ECO:0000256" key="5">
    <source>
        <dbReference type="ARBA" id="ARBA00022692"/>
    </source>
</evidence>
<keyword evidence="4" id="KW-0633">Potassium transport</keyword>
<evidence type="ECO:0000256" key="12">
    <source>
        <dbReference type="ARBA" id="ARBA00034430"/>
    </source>
</evidence>
<feature type="transmembrane region" description="Helical" evidence="13">
    <location>
        <begin position="107"/>
        <end position="127"/>
    </location>
</feature>
<dbReference type="EMBL" id="ACGU01000055">
    <property type="protein sequence ID" value="EEJ71944.1"/>
    <property type="molecule type" value="Genomic_DNA"/>
</dbReference>
<keyword evidence="3" id="KW-0813">Transport</keyword>
<organism evidence="14 15">
    <name type="scientific">Lactobacillus ultunensis DSM 16047</name>
    <dbReference type="NCBI Taxonomy" id="525365"/>
    <lineage>
        <taxon>Bacteria</taxon>
        <taxon>Bacillati</taxon>
        <taxon>Bacillota</taxon>
        <taxon>Bacilli</taxon>
        <taxon>Lactobacillales</taxon>
        <taxon>Lactobacillaceae</taxon>
        <taxon>Lactobacillus</taxon>
    </lineage>
</organism>
<dbReference type="RefSeq" id="WP_007125714.1">
    <property type="nucleotide sequence ID" value="NZ_AZFO01000010.1"/>
</dbReference>
<proteinExistence type="inferred from homology"/>
<keyword evidence="9" id="KW-0406">Ion transport</keyword>
<dbReference type="eggNOG" id="COG3548">
    <property type="taxonomic scope" value="Bacteria"/>
</dbReference>
<dbReference type="Proteomes" id="UP000005583">
    <property type="component" value="Unassembled WGS sequence"/>
</dbReference>
<evidence type="ECO:0000313" key="15">
    <source>
        <dbReference type="Proteomes" id="UP000005583"/>
    </source>
</evidence>
<protein>
    <recommendedName>
        <fullName evidence="16">Integral membrane protein</fullName>
    </recommendedName>
</protein>
<sequence length="133" mass="15770">MNKARVEAFTDAIVAIVMTIMVLEIKIPRGSGWLAVWSEKAYFLAYLISFFRIATTWYNHHYLFTTARWISKRVFWLNMIWLFFMSLFPVATGWISEQIHSRVAAYFYFLIFTVWAITYYVMVGILAKDNPKN</sequence>
<evidence type="ECO:0000256" key="2">
    <source>
        <dbReference type="ARBA" id="ARBA00006920"/>
    </source>
</evidence>
<dbReference type="AlphaFoldDB" id="C2ENE0"/>
<comment type="caution">
    <text evidence="14">The sequence shown here is derived from an EMBL/GenBank/DDBJ whole genome shotgun (WGS) entry which is preliminary data.</text>
</comment>
<keyword evidence="10 13" id="KW-0472">Membrane</keyword>
<dbReference type="GO" id="GO:0015252">
    <property type="term" value="F:proton channel activity"/>
    <property type="evidence" value="ECO:0007669"/>
    <property type="project" value="InterPro"/>
</dbReference>
<evidence type="ECO:0000256" key="6">
    <source>
        <dbReference type="ARBA" id="ARBA00022826"/>
    </source>
</evidence>
<evidence type="ECO:0000256" key="1">
    <source>
        <dbReference type="ARBA" id="ARBA00004141"/>
    </source>
</evidence>
<comment type="subcellular location">
    <subcellularLocation>
        <location evidence="1">Membrane</location>
        <topology evidence="1">Multi-pass membrane protein</topology>
    </subcellularLocation>
</comment>
<evidence type="ECO:0008006" key="16">
    <source>
        <dbReference type="Google" id="ProtNLM"/>
    </source>
</evidence>
<keyword evidence="7" id="KW-0630">Potassium</keyword>
<comment type="similarity">
    <text evidence="2">Belongs to the TMEM175 family.</text>
</comment>
<keyword evidence="5 13" id="KW-0812">Transmembrane</keyword>
<reference evidence="14 15" key="1">
    <citation type="submission" date="2009-01" db="EMBL/GenBank/DDBJ databases">
        <authorList>
            <person name="Qin X."/>
            <person name="Bachman B."/>
            <person name="Battles P."/>
            <person name="Bell A."/>
            <person name="Bess C."/>
            <person name="Bickham C."/>
            <person name="Chaboub L."/>
            <person name="Chen D."/>
            <person name="Coyle M."/>
            <person name="Deiros D.R."/>
            <person name="Dinh H."/>
            <person name="Forbes L."/>
            <person name="Fowler G."/>
            <person name="Francisco L."/>
            <person name="Fu Q."/>
            <person name="Gubbala S."/>
            <person name="Hale W."/>
            <person name="Han Y."/>
            <person name="Hemphill L."/>
            <person name="Highlander S.K."/>
            <person name="Hirani K."/>
            <person name="Hogues M."/>
            <person name="Jackson L."/>
            <person name="Jakkamsetti A."/>
            <person name="Javaid M."/>
            <person name="Jiang H."/>
            <person name="Korchina V."/>
            <person name="Kovar C."/>
            <person name="Lara F."/>
            <person name="Lee S."/>
            <person name="Mata R."/>
            <person name="Mathew T."/>
            <person name="Moen C."/>
            <person name="Morales K."/>
            <person name="Munidasa M."/>
            <person name="Nazareth L."/>
            <person name="Ngo R."/>
            <person name="Nguyen L."/>
            <person name="Okwuonu G."/>
            <person name="Ongeri F."/>
            <person name="Patil S."/>
            <person name="Petrosino J."/>
            <person name="Pham C."/>
            <person name="Pham P."/>
            <person name="Pu L.-L."/>
            <person name="Puazo M."/>
            <person name="Raj R."/>
            <person name="Reid J."/>
            <person name="Rouhana J."/>
            <person name="Saada N."/>
            <person name="Shang Y."/>
            <person name="Simmons D."/>
            <person name="Thornton R."/>
            <person name="Warren J."/>
            <person name="Weissenberger G."/>
            <person name="Zhang J."/>
            <person name="Zhang L."/>
            <person name="Zhou C."/>
            <person name="Zhu D."/>
            <person name="Muzny D."/>
            <person name="Worley K."/>
            <person name="Gibbs R."/>
        </authorList>
    </citation>
    <scope>NUCLEOTIDE SEQUENCE [LARGE SCALE GENOMIC DNA]</scope>
    <source>
        <strain evidence="14 15">DSM 16047</strain>
    </source>
</reference>
<evidence type="ECO:0000313" key="14">
    <source>
        <dbReference type="EMBL" id="EEJ71944.1"/>
    </source>
</evidence>
<comment type="catalytic activity">
    <reaction evidence="12">
        <text>K(+)(in) = K(+)(out)</text>
        <dbReference type="Rhea" id="RHEA:29463"/>
        <dbReference type="ChEBI" id="CHEBI:29103"/>
    </reaction>
</comment>
<evidence type="ECO:0000256" key="10">
    <source>
        <dbReference type="ARBA" id="ARBA00023136"/>
    </source>
</evidence>
<dbReference type="OrthoDB" id="7626281at2"/>
<dbReference type="InterPro" id="IPR010617">
    <property type="entry name" value="TMEM175-like"/>
</dbReference>
<feature type="transmembrane region" description="Helical" evidence="13">
    <location>
        <begin position="41"/>
        <end position="63"/>
    </location>
</feature>
<dbReference type="Pfam" id="PF06736">
    <property type="entry name" value="TMEM175"/>
    <property type="match status" value="1"/>
</dbReference>
<dbReference type="GO" id="GO:0005267">
    <property type="term" value="F:potassium channel activity"/>
    <property type="evidence" value="ECO:0007669"/>
    <property type="project" value="UniProtKB-KW"/>
</dbReference>
<accession>C2ENE0</accession>
<evidence type="ECO:0000256" key="13">
    <source>
        <dbReference type="SAM" id="Phobius"/>
    </source>
</evidence>
<feature type="transmembrane region" description="Helical" evidence="13">
    <location>
        <begin position="12"/>
        <end position="29"/>
    </location>
</feature>
<keyword evidence="6" id="KW-0631">Potassium channel</keyword>
<evidence type="ECO:0000256" key="3">
    <source>
        <dbReference type="ARBA" id="ARBA00022448"/>
    </source>
</evidence>
<keyword evidence="15" id="KW-1185">Reference proteome</keyword>
<evidence type="ECO:0000256" key="7">
    <source>
        <dbReference type="ARBA" id="ARBA00022958"/>
    </source>
</evidence>
<feature type="transmembrane region" description="Helical" evidence="13">
    <location>
        <begin position="75"/>
        <end position="95"/>
    </location>
</feature>
<gene>
    <name evidence="14" type="ORF">HMPREF0548_1186</name>
</gene>
<evidence type="ECO:0000256" key="11">
    <source>
        <dbReference type="ARBA" id="ARBA00023303"/>
    </source>
</evidence>
<dbReference type="STRING" id="525365.HMPREF0548_1186"/>
<keyword evidence="11" id="KW-0407">Ion channel</keyword>
<name>C2ENE0_9LACO</name>
<evidence type="ECO:0000256" key="4">
    <source>
        <dbReference type="ARBA" id="ARBA00022538"/>
    </source>
</evidence>